<dbReference type="OrthoDB" id="2852702at2759"/>
<accession>A0A8H6ZGB0</accession>
<dbReference type="Proteomes" id="UP000623467">
    <property type="component" value="Unassembled WGS sequence"/>
</dbReference>
<reference evidence="1" key="1">
    <citation type="submission" date="2020-05" db="EMBL/GenBank/DDBJ databases">
        <title>Mycena genomes resolve the evolution of fungal bioluminescence.</title>
        <authorList>
            <person name="Tsai I.J."/>
        </authorList>
    </citation>
    <scope>NUCLEOTIDE SEQUENCE</scope>
    <source>
        <strain evidence="1">160909Yilan</strain>
    </source>
</reference>
<keyword evidence="2" id="KW-1185">Reference proteome</keyword>
<dbReference type="AlphaFoldDB" id="A0A8H6ZGB0"/>
<name>A0A8H6ZGB0_9AGAR</name>
<evidence type="ECO:0000313" key="1">
    <source>
        <dbReference type="EMBL" id="KAF7378450.1"/>
    </source>
</evidence>
<sequence length="154" mass="16517">MAPICVPQTGLAFIMGFQGHVLQLATNIPTVLPVIGMPLSSPTIPNQQWEFLPINGPLASVGFIESGVQEIFLSVQTQPAPASVQATGQRSSLTFNFGTCVNSTAGLILVQNENTTLALTAWPTQFPELPTPVTYEEYLGLESQVWTFIPADSL</sequence>
<evidence type="ECO:0000313" key="2">
    <source>
        <dbReference type="Proteomes" id="UP000623467"/>
    </source>
</evidence>
<organism evidence="1 2">
    <name type="scientific">Mycena sanguinolenta</name>
    <dbReference type="NCBI Taxonomy" id="230812"/>
    <lineage>
        <taxon>Eukaryota</taxon>
        <taxon>Fungi</taxon>
        <taxon>Dikarya</taxon>
        <taxon>Basidiomycota</taxon>
        <taxon>Agaricomycotina</taxon>
        <taxon>Agaricomycetes</taxon>
        <taxon>Agaricomycetidae</taxon>
        <taxon>Agaricales</taxon>
        <taxon>Marasmiineae</taxon>
        <taxon>Mycenaceae</taxon>
        <taxon>Mycena</taxon>
    </lineage>
</organism>
<dbReference type="EMBL" id="JACAZH010000001">
    <property type="protein sequence ID" value="KAF7378450.1"/>
    <property type="molecule type" value="Genomic_DNA"/>
</dbReference>
<gene>
    <name evidence="1" type="ORF">MSAN_00272000</name>
</gene>
<proteinExistence type="predicted"/>
<comment type="caution">
    <text evidence="1">The sequence shown here is derived from an EMBL/GenBank/DDBJ whole genome shotgun (WGS) entry which is preliminary data.</text>
</comment>
<protein>
    <submittedName>
        <fullName evidence="1">Uncharacterized protein</fullName>
    </submittedName>
</protein>